<keyword evidence="4" id="KW-0732">Signal</keyword>
<keyword evidence="1" id="KW-0479">Metal-binding</keyword>
<evidence type="ECO:0000256" key="2">
    <source>
        <dbReference type="ARBA" id="ARBA00023180"/>
    </source>
</evidence>
<dbReference type="InterPro" id="IPR013783">
    <property type="entry name" value="Ig-like_fold"/>
</dbReference>
<feature type="region of interest" description="Disordered" evidence="3">
    <location>
        <begin position="448"/>
        <end position="467"/>
    </location>
</feature>
<dbReference type="Pfam" id="PF17957">
    <property type="entry name" value="Big_7"/>
    <property type="match status" value="1"/>
</dbReference>
<evidence type="ECO:0000313" key="6">
    <source>
        <dbReference type="Proteomes" id="UP000548423"/>
    </source>
</evidence>
<dbReference type="PANTHER" id="PTHR42970">
    <property type="entry name" value="PECTATE LYASE C-RELATED"/>
    <property type="match status" value="1"/>
</dbReference>
<dbReference type="Gene3D" id="2.160.20.10">
    <property type="entry name" value="Single-stranded right-handed beta-helix, Pectin lyase-like"/>
    <property type="match status" value="1"/>
</dbReference>
<dbReference type="PANTHER" id="PTHR42970:SF1">
    <property type="entry name" value="PECTATE LYASE C-RELATED"/>
    <property type="match status" value="1"/>
</dbReference>
<dbReference type="GO" id="GO:0046872">
    <property type="term" value="F:metal ion binding"/>
    <property type="evidence" value="ECO:0007669"/>
    <property type="project" value="UniProtKB-KW"/>
</dbReference>
<protein>
    <recommendedName>
        <fullName evidence="7">Pectate lyase</fullName>
    </recommendedName>
</protein>
<dbReference type="Gene3D" id="2.60.120.200">
    <property type="match status" value="1"/>
</dbReference>
<evidence type="ECO:0000256" key="3">
    <source>
        <dbReference type="SAM" id="MobiDB-lite"/>
    </source>
</evidence>
<dbReference type="AlphaFoldDB" id="A0A852TGL4"/>
<dbReference type="Gene3D" id="2.60.40.10">
    <property type="entry name" value="Immunoglobulins"/>
    <property type="match status" value="1"/>
</dbReference>
<accession>A0A852TGL4</accession>
<feature type="chain" id="PRO_5039497281" description="Pectate lyase" evidence="4">
    <location>
        <begin position="27"/>
        <end position="807"/>
    </location>
</feature>
<evidence type="ECO:0000256" key="4">
    <source>
        <dbReference type="SAM" id="SignalP"/>
    </source>
</evidence>
<feature type="signal peptide" evidence="4">
    <location>
        <begin position="1"/>
        <end position="26"/>
    </location>
</feature>
<keyword evidence="2" id="KW-0325">Glycoprotein</keyword>
<dbReference type="SUPFAM" id="SSF51126">
    <property type="entry name" value="Pectin lyase-like"/>
    <property type="match status" value="1"/>
</dbReference>
<dbReference type="InterPro" id="IPR012334">
    <property type="entry name" value="Pectin_lyas_fold"/>
</dbReference>
<reference evidence="6" key="1">
    <citation type="submission" date="2020-07" db="EMBL/GenBank/DDBJ databases">
        <authorList>
            <person name="Partida-Martinez L."/>
            <person name="Huntemann M."/>
            <person name="Clum A."/>
            <person name="Wang J."/>
            <person name="Palaniappan K."/>
            <person name="Ritter S."/>
            <person name="Chen I.-M."/>
            <person name="Stamatis D."/>
            <person name="Reddy T."/>
            <person name="O'Malley R."/>
            <person name="Daum C."/>
            <person name="Shapiro N."/>
            <person name="Ivanova N."/>
            <person name="Kyrpides N."/>
            <person name="Woyke T."/>
        </authorList>
    </citation>
    <scope>NUCLEOTIDE SEQUENCE [LARGE SCALE GENOMIC DNA]</scope>
    <source>
        <strain evidence="6">AT2.8</strain>
    </source>
</reference>
<gene>
    <name evidence="5" type="ORF">F4694_003218</name>
</gene>
<name>A0A852TGL4_9BACI</name>
<comment type="caution">
    <text evidence="5">The sequence shown here is derived from an EMBL/GenBank/DDBJ whole genome shotgun (WGS) entry which is preliminary data.</text>
</comment>
<evidence type="ECO:0000313" key="5">
    <source>
        <dbReference type="EMBL" id="NYE06438.1"/>
    </source>
</evidence>
<dbReference type="InterPro" id="IPR052063">
    <property type="entry name" value="Polysaccharide_Lyase_1"/>
</dbReference>
<dbReference type="InterPro" id="IPR011050">
    <property type="entry name" value="Pectin_lyase_fold/virulence"/>
</dbReference>
<dbReference type="EMBL" id="JACCBX010000006">
    <property type="protein sequence ID" value="NYE06438.1"/>
    <property type="molecule type" value="Genomic_DNA"/>
</dbReference>
<evidence type="ECO:0008006" key="7">
    <source>
        <dbReference type="Google" id="ProtNLM"/>
    </source>
</evidence>
<reference evidence="6" key="2">
    <citation type="submission" date="2020-08" db="EMBL/GenBank/DDBJ databases">
        <title>The Agave Microbiome: Exploring the role of microbial communities in plant adaptations to desert environments.</title>
        <authorList>
            <person name="Partida-Martinez L.P."/>
        </authorList>
    </citation>
    <scope>NUCLEOTIDE SEQUENCE [LARGE SCALE GENOMIC DNA]</scope>
    <source>
        <strain evidence="6">AT2.8</strain>
    </source>
</reference>
<dbReference type="Proteomes" id="UP000548423">
    <property type="component" value="Unassembled WGS sequence"/>
</dbReference>
<evidence type="ECO:0000256" key="1">
    <source>
        <dbReference type="ARBA" id="ARBA00022723"/>
    </source>
</evidence>
<organism evidence="5 6">
    <name type="scientific">Neobacillus niacini</name>
    <dbReference type="NCBI Taxonomy" id="86668"/>
    <lineage>
        <taxon>Bacteria</taxon>
        <taxon>Bacillati</taxon>
        <taxon>Bacillota</taxon>
        <taxon>Bacilli</taxon>
        <taxon>Bacillales</taxon>
        <taxon>Bacillaceae</taxon>
        <taxon>Neobacillus</taxon>
    </lineage>
</organism>
<sequence length="807" mass="88577">MNKRVIRGKKMKASIIAAAITISSIAAVPIDNKANAVTAAVDNLDKVLAFPGAEGGGRYTSGGRFGEVYIVNTLEDYGTGEKAIQGSLRDAVSKDNRFIVFNISGNINLKEPLSLRKRKNVTIAGQTAPGDGITITGYETNISDSENVIIRYLRFRPGAENVHTGDSMDAIWGRSMKNVMIDHISTSWSTDETMSLYRAENMTVQWSIVAESLAMSGHTKGRHGYGGIWGGVNTTYHHNLVANHTSRNPRLGGGTAEADDNNHLGLFDIRNNVIYNWGFNTAYGGGRAYANYINNYMKPGLGTRTSVESRVIDAGEKDKPGKFYINGNVLEGNAEITNDNSKGIYVSESAAPTTEIVNEEFMMDGTTQEALRTTTAEEAYTEVLAKAGATYPKRDALDARIINEVKNNLGRFVNRHEEVGGLPYTETISRPIDFDKDQDGIADDWELKNGLDPSNANDSRELSADQSGYSNIENYVNSLIDMEYNPENPEVSLKSPTNNQIVKTGETVTIEANVTGKSEIQRVEFYNGDQIIGTAVSEPFTLTTKFPDGTYYISAKAIDQSGLMTQATASVIHVNSDTNLKQWKSTDIGTPNIPGHASLTNDVMTVKGSGKLIAADDKFHFTYRNLAGDGELIARVETMTPVDHHAFAGLMIRETLEKDAKTVALGLSYTKSYSWKENGTTYYRNPWSAYLASRYEQGGNMDELDENLDAPSSAMESGVALLNDIPFKDKDQHLGYYLKLKRSGDVFRAEGSTDGINWMIIGERKIEMNKKVYIGMAVDGNKVSNRLDNLNTATFSDIHFNFSKSSK</sequence>
<proteinExistence type="predicted"/>